<dbReference type="Pfam" id="PF00941">
    <property type="entry name" value="FAD_binding_5"/>
    <property type="match status" value="1"/>
</dbReference>
<keyword evidence="3" id="KW-0560">Oxidoreductase</keyword>
<protein>
    <submittedName>
        <fullName evidence="5">Xanthine dehydrogenase family protein subunit M</fullName>
    </submittedName>
</protein>
<keyword evidence="1" id="KW-0285">Flavoprotein</keyword>
<evidence type="ECO:0000256" key="1">
    <source>
        <dbReference type="ARBA" id="ARBA00022630"/>
    </source>
</evidence>
<name>A0A936ZKW9_9BURK</name>
<dbReference type="InterPro" id="IPR036318">
    <property type="entry name" value="FAD-bd_PCMH-like_sf"/>
</dbReference>
<dbReference type="PANTHER" id="PTHR42659:SF2">
    <property type="entry name" value="XANTHINE DEHYDROGENASE SUBUNIT C-RELATED"/>
    <property type="match status" value="1"/>
</dbReference>
<dbReference type="InterPro" id="IPR036683">
    <property type="entry name" value="CO_DH_flav_C_dom_sf"/>
</dbReference>
<dbReference type="Gene3D" id="3.30.465.10">
    <property type="match status" value="1"/>
</dbReference>
<dbReference type="InterPro" id="IPR016169">
    <property type="entry name" value="FAD-bd_PCMH_sub2"/>
</dbReference>
<dbReference type="PROSITE" id="PS51387">
    <property type="entry name" value="FAD_PCMH"/>
    <property type="match status" value="1"/>
</dbReference>
<proteinExistence type="predicted"/>
<organism evidence="5 6">
    <name type="scientific">Ramlibacter aurantiacus</name>
    <dbReference type="NCBI Taxonomy" id="2801330"/>
    <lineage>
        <taxon>Bacteria</taxon>
        <taxon>Pseudomonadati</taxon>
        <taxon>Pseudomonadota</taxon>
        <taxon>Betaproteobacteria</taxon>
        <taxon>Burkholderiales</taxon>
        <taxon>Comamonadaceae</taxon>
        <taxon>Ramlibacter</taxon>
    </lineage>
</organism>
<dbReference type="SUPFAM" id="SSF55447">
    <property type="entry name" value="CO dehydrogenase flavoprotein C-terminal domain-like"/>
    <property type="match status" value="1"/>
</dbReference>
<evidence type="ECO:0000313" key="6">
    <source>
        <dbReference type="Proteomes" id="UP000613011"/>
    </source>
</evidence>
<keyword evidence="2" id="KW-0274">FAD</keyword>
<feature type="domain" description="FAD-binding PCMH-type" evidence="4">
    <location>
        <begin position="1"/>
        <end position="176"/>
    </location>
</feature>
<dbReference type="RefSeq" id="WP_201682228.1">
    <property type="nucleotide sequence ID" value="NZ_JAEQNA010000001.1"/>
</dbReference>
<keyword evidence="6" id="KW-1185">Reference proteome</keyword>
<dbReference type="InterPro" id="IPR016167">
    <property type="entry name" value="FAD-bd_PCMH_sub1"/>
</dbReference>
<reference evidence="5" key="1">
    <citation type="submission" date="2021-01" db="EMBL/GenBank/DDBJ databases">
        <title>Ramlibacter sp. strain AW1 16S ribosomal RNA gene Genome sequencing and assembly.</title>
        <authorList>
            <person name="Kang M."/>
        </authorList>
    </citation>
    <scope>NUCLEOTIDE SEQUENCE</scope>
    <source>
        <strain evidence="5">AW1</strain>
    </source>
</reference>
<dbReference type="PANTHER" id="PTHR42659">
    <property type="entry name" value="XANTHINE DEHYDROGENASE SUBUNIT C-RELATED"/>
    <property type="match status" value="1"/>
</dbReference>
<dbReference type="GO" id="GO:0071949">
    <property type="term" value="F:FAD binding"/>
    <property type="evidence" value="ECO:0007669"/>
    <property type="project" value="InterPro"/>
</dbReference>
<dbReference type="SUPFAM" id="SSF56176">
    <property type="entry name" value="FAD-binding/transporter-associated domain-like"/>
    <property type="match status" value="1"/>
</dbReference>
<comment type="caution">
    <text evidence="5">The sequence shown here is derived from an EMBL/GenBank/DDBJ whole genome shotgun (WGS) entry which is preliminary data.</text>
</comment>
<evidence type="ECO:0000259" key="4">
    <source>
        <dbReference type="PROSITE" id="PS51387"/>
    </source>
</evidence>
<dbReference type="InterPro" id="IPR005107">
    <property type="entry name" value="CO_DH_flav_C"/>
</dbReference>
<accession>A0A936ZKW9</accession>
<dbReference type="InterPro" id="IPR016166">
    <property type="entry name" value="FAD-bd_PCMH"/>
</dbReference>
<dbReference type="Proteomes" id="UP000613011">
    <property type="component" value="Unassembled WGS sequence"/>
</dbReference>
<dbReference type="FunFam" id="3.30.465.10:FF:000017">
    <property type="entry name" value="Xanthine dehydrogenase, FAD binding subunit"/>
    <property type="match status" value="1"/>
</dbReference>
<dbReference type="GO" id="GO:0016491">
    <property type="term" value="F:oxidoreductase activity"/>
    <property type="evidence" value="ECO:0007669"/>
    <property type="project" value="UniProtKB-KW"/>
</dbReference>
<sequence>MRDFEFLQPTSVAEASRMLADHGDEARLMAGGTALMLVMRQRMLTPTHIVSAARLPQLRGIEFDAQRGLRIGALERHCDIAHSPLVRQHVPMLAAMAAQVANPQVRNQGTLGGNLCYGDPSTDPPGCLLALGAEVRLASSRGERVLPLEDFLVDFFVTALEPDEVVVDVRVPPLRAGERGAYTRFRRTAAEHRPLASVSLVARVEGAVCQEARLVVGASVPVPRRLPRAEHFLRGKTVTPEVTAEAADIVAADIAALDDSRGSEAYRRDMVRVVTRRTLANLFGIAGDAQQGGELK</sequence>
<evidence type="ECO:0000256" key="3">
    <source>
        <dbReference type="ARBA" id="ARBA00023002"/>
    </source>
</evidence>
<dbReference type="Gene3D" id="3.30.43.10">
    <property type="entry name" value="Uridine Diphospho-n-acetylenolpyruvylglucosamine Reductase, domain 2"/>
    <property type="match status" value="1"/>
</dbReference>
<dbReference type="InterPro" id="IPR002346">
    <property type="entry name" value="Mopterin_DH_FAD-bd"/>
</dbReference>
<dbReference type="Pfam" id="PF03450">
    <property type="entry name" value="CO_deh_flav_C"/>
    <property type="match status" value="1"/>
</dbReference>
<dbReference type="SMART" id="SM01092">
    <property type="entry name" value="CO_deh_flav_C"/>
    <property type="match status" value="1"/>
</dbReference>
<dbReference type="AlphaFoldDB" id="A0A936ZKW9"/>
<dbReference type="EMBL" id="JAEQNA010000001">
    <property type="protein sequence ID" value="MBL0419178.1"/>
    <property type="molecule type" value="Genomic_DNA"/>
</dbReference>
<dbReference type="InterPro" id="IPR051312">
    <property type="entry name" value="Diverse_Substr_Oxidored"/>
</dbReference>
<gene>
    <name evidence="5" type="ORF">JI739_02350</name>
</gene>
<evidence type="ECO:0000313" key="5">
    <source>
        <dbReference type="EMBL" id="MBL0419178.1"/>
    </source>
</evidence>
<evidence type="ECO:0000256" key="2">
    <source>
        <dbReference type="ARBA" id="ARBA00022827"/>
    </source>
</evidence>
<dbReference type="Gene3D" id="3.30.390.50">
    <property type="entry name" value="CO dehydrogenase flavoprotein, C-terminal domain"/>
    <property type="match status" value="1"/>
</dbReference>